<evidence type="ECO:0000313" key="4">
    <source>
        <dbReference type="EMBL" id="KAK5056245.1"/>
    </source>
</evidence>
<sequence length="762" mass="87014">MRSDLVKWLAAPESSTQQKEVTEKRFKNTCKWLLQLPAFIEWKSGRKSFLWLHGKSGSGKSTLCSAVIEALEKETAFPDDGRIIYFYFDFRDLDNEHSFEKMLRSLVLQLSSQDMKLQSTLQKSYVDHNNGDRQLLPGELIDMLTEMVQTLTRVHIVIDALDECIMRDDVGSTMAHGNIETRLRNGYEFDRWKSPQYAHILDDIEERLVGEADGMFRWVVCQLDQLKMCLGVDEIEEALNSLPSTLDETYHRILNAIPSHHKTKTIRVLQLLIAARERLTINQLVDAVAVQIDAEPYFDPEKRIPRPEEVVMYCSSLVEVLPAHWFDERHVQLAHSSVKAFLTPAHLDDEWAPYFDLPRLEVSVATVCLCYTIHMNAYKYSEAVQLRWKFPFSRYSLSHCMTHAVAVGDTDHSVLDLALDLFLHRKEAYQQWWWGPYLEDDYINDDPPPALHAACQLDWAPLVRRLLEQGSDPNAVYPGLASAAHEACKIGNREILQLLIMNGADFSKRAMDPITGHSSTPFGYACRTLDRHVIAMILNHLHERDIAAGTWDQMYKEALWAACACDDQVLLQVLLTDISTNRVCNWQTMSFSPIACAIDTCKPRCLRSIFNHLKNADNDTDTGLGAAFTLFQEAFVRLYKNQKQLWNVAIYEEIHDILKTQVRCTASSPVEGLEKVGLSDWFHLVYANCSKELDSILVKLKSREKERRIQEATRELASGASEETIGLVSWVGDVSEDEISGDSSDERITEDGSEEDTSWNQV</sequence>
<dbReference type="SUPFAM" id="SSF48403">
    <property type="entry name" value="Ankyrin repeat"/>
    <property type="match status" value="1"/>
</dbReference>
<keyword evidence="5" id="KW-1185">Reference proteome</keyword>
<dbReference type="SUPFAM" id="SSF52540">
    <property type="entry name" value="P-loop containing nucleoside triphosphate hydrolases"/>
    <property type="match status" value="1"/>
</dbReference>
<protein>
    <recommendedName>
        <fullName evidence="3">Nephrocystin 3-like N-terminal domain-containing protein</fullName>
    </recommendedName>
</protein>
<evidence type="ECO:0000256" key="1">
    <source>
        <dbReference type="ARBA" id="ARBA00022737"/>
    </source>
</evidence>
<comment type="caution">
    <text evidence="4">The sequence shown here is derived from an EMBL/GenBank/DDBJ whole genome shotgun (WGS) entry which is preliminary data.</text>
</comment>
<proteinExistence type="predicted"/>
<dbReference type="InterPro" id="IPR002110">
    <property type="entry name" value="Ankyrin_rpt"/>
</dbReference>
<dbReference type="GeneID" id="89980940"/>
<dbReference type="InterPro" id="IPR027417">
    <property type="entry name" value="P-loop_NTPase"/>
</dbReference>
<dbReference type="PANTHER" id="PTHR10039:SF16">
    <property type="entry name" value="GPI INOSITOL-DEACYLASE"/>
    <property type="match status" value="1"/>
</dbReference>
<evidence type="ECO:0000313" key="5">
    <source>
        <dbReference type="Proteomes" id="UP001358417"/>
    </source>
</evidence>
<accession>A0AAV9NF02</accession>
<organism evidence="4 5">
    <name type="scientific">Exophiala bonariae</name>
    <dbReference type="NCBI Taxonomy" id="1690606"/>
    <lineage>
        <taxon>Eukaryota</taxon>
        <taxon>Fungi</taxon>
        <taxon>Dikarya</taxon>
        <taxon>Ascomycota</taxon>
        <taxon>Pezizomycotina</taxon>
        <taxon>Eurotiomycetes</taxon>
        <taxon>Chaetothyriomycetidae</taxon>
        <taxon>Chaetothyriales</taxon>
        <taxon>Herpotrichiellaceae</taxon>
        <taxon>Exophiala</taxon>
    </lineage>
</organism>
<feature type="compositionally biased region" description="Acidic residues" evidence="2">
    <location>
        <begin position="751"/>
        <end position="762"/>
    </location>
</feature>
<dbReference type="Pfam" id="PF13637">
    <property type="entry name" value="Ank_4"/>
    <property type="match status" value="1"/>
</dbReference>
<dbReference type="RefSeq" id="XP_064708215.1">
    <property type="nucleotide sequence ID" value="XM_064856315.1"/>
</dbReference>
<feature type="region of interest" description="Disordered" evidence="2">
    <location>
        <begin position="735"/>
        <end position="762"/>
    </location>
</feature>
<dbReference type="SMART" id="SM00248">
    <property type="entry name" value="ANK"/>
    <property type="match status" value="4"/>
</dbReference>
<gene>
    <name evidence="4" type="ORF">LTR84_012798</name>
</gene>
<evidence type="ECO:0000259" key="3">
    <source>
        <dbReference type="Pfam" id="PF24883"/>
    </source>
</evidence>
<dbReference type="AlphaFoldDB" id="A0AAV9NF02"/>
<dbReference type="Proteomes" id="UP001358417">
    <property type="component" value="Unassembled WGS sequence"/>
</dbReference>
<dbReference type="Pfam" id="PF24883">
    <property type="entry name" value="NPHP3_N"/>
    <property type="match status" value="1"/>
</dbReference>
<dbReference type="InterPro" id="IPR056884">
    <property type="entry name" value="NPHP3-like_N"/>
</dbReference>
<dbReference type="InterPro" id="IPR036770">
    <property type="entry name" value="Ankyrin_rpt-contain_sf"/>
</dbReference>
<reference evidence="4 5" key="1">
    <citation type="submission" date="2023-08" db="EMBL/GenBank/DDBJ databases">
        <title>Black Yeasts Isolated from many extreme environments.</title>
        <authorList>
            <person name="Coleine C."/>
            <person name="Stajich J.E."/>
            <person name="Selbmann L."/>
        </authorList>
    </citation>
    <scope>NUCLEOTIDE SEQUENCE [LARGE SCALE GENOMIC DNA]</scope>
    <source>
        <strain evidence="4 5">CCFEE 5792</strain>
    </source>
</reference>
<dbReference type="Gene3D" id="3.40.50.300">
    <property type="entry name" value="P-loop containing nucleotide triphosphate hydrolases"/>
    <property type="match status" value="1"/>
</dbReference>
<dbReference type="Gene3D" id="1.25.40.20">
    <property type="entry name" value="Ankyrin repeat-containing domain"/>
    <property type="match status" value="1"/>
</dbReference>
<dbReference type="PANTHER" id="PTHR10039">
    <property type="entry name" value="AMELOGENIN"/>
    <property type="match status" value="1"/>
</dbReference>
<keyword evidence="1" id="KW-0677">Repeat</keyword>
<name>A0AAV9NF02_9EURO</name>
<dbReference type="EMBL" id="JAVRRD010000008">
    <property type="protein sequence ID" value="KAK5056245.1"/>
    <property type="molecule type" value="Genomic_DNA"/>
</dbReference>
<feature type="domain" description="Nephrocystin 3-like N-terminal" evidence="3">
    <location>
        <begin position="28"/>
        <end position="173"/>
    </location>
</feature>
<evidence type="ECO:0000256" key="2">
    <source>
        <dbReference type="SAM" id="MobiDB-lite"/>
    </source>
</evidence>